<accession>A0A4S8J997</accession>
<name>A0A4S8J997_MUSBA</name>
<dbReference type="STRING" id="52838.A0A4S8J997"/>
<organism evidence="2 3">
    <name type="scientific">Musa balbisiana</name>
    <name type="common">Banana</name>
    <dbReference type="NCBI Taxonomy" id="52838"/>
    <lineage>
        <taxon>Eukaryota</taxon>
        <taxon>Viridiplantae</taxon>
        <taxon>Streptophyta</taxon>
        <taxon>Embryophyta</taxon>
        <taxon>Tracheophyta</taxon>
        <taxon>Spermatophyta</taxon>
        <taxon>Magnoliopsida</taxon>
        <taxon>Liliopsida</taxon>
        <taxon>Zingiberales</taxon>
        <taxon>Musaceae</taxon>
        <taxon>Musa</taxon>
    </lineage>
</organism>
<feature type="compositionally biased region" description="Gly residues" evidence="1">
    <location>
        <begin position="55"/>
        <end position="77"/>
    </location>
</feature>
<comment type="caution">
    <text evidence="2">The sequence shown here is derived from an EMBL/GenBank/DDBJ whole genome shotgun (WGS) entry which is preliminary data.</text>
</comment>
<dbReference type="AlphaFoldDB" id="A0A4S8J997"/>
<evidence type="ECO:0000256" key="1">
    <source>
        <dbReference type="SAM" id="MobiDB-lite"/>
    </source>
</evidence>
<dbReference type="EMBL" id="PYDT01000006">
    <property type="protein sequence ID" value="THU58180.1"/>
    <property type="molecule type" value="Genomic_DNA"/>
</dbReference>
<reference evidence="2 3" key="1">
    <citation type="journal article" date="2019" name="Nat. Plants">
        <title>Genome sequencing of Musa balbisiana reveals subgenome evolution and function divergence in polyploid bananas.</title>
        <authorList>
            <person name="Yao X."/>
        </authorList>
    </citation>
    <scope>NUCLEOTIDE SEQUENCE [LARGE SCALE GENOMIC DNA]</scope>
    <source>
        <strain evidence="3">cv. DH-PKW</strain>
        <tissue evidence="2">Leaves</tissue>
    </source>
</reference>
<dbReference type="GO" id="GO:0006397">
    <property type="term" value="P:mRNA processing"/>
    <property type="evidence" value="ECO:0007669"/>
    <property type="project" value="UniProtKB-KW"/>
</dbReference>
<dbReference type="GO" id="GO:0005634">
    <property type="term" value="C:nucleus"/>
    <property type="evidence" value="ECO:0007669"/>
    <property type="project" value="UniProtKB-SubCell"/>
</dbReference>
<dbReference type="PANTHER" id="PTHR23204">
    <property type="entry name" value="CLEAVAGE AND POLYADENYLATION SPECIFIC FACTOR"/>
    <property type="match status" value="1"/>
</dbReference>
<feature type="region of interest" description="Disordered" evidence="1">
    <location>
        <begin position="46"/>
        <end position="85"/>
    </location>
</feature>
<protein>
    <submittedName>
        <fullName evidence="2">Uncharacterized protein</fullName>
    </submittedName>
</protein>
<dbReference type="Proteomes" id="UP000317650">
    <property type="component" value="Chromosome 3"/>
</dbReference>
<evidence type="ECO:0000313" key="2">
    <source>
        <dbReference type="EMBL" id="THU58180.1"/>
    </source>
</evidence>
<proteinExistence type="predicted"/>
<gene>
    <name evidence="2" type="ORF">C4D60_Mb03t11450</name>
</gene>
<evidence type="ECO:0000313" key="3">
    <source>
        <dbReference type="Proteomes" id="UP000317650"/>
    </source>
</evidence>
<keyword evidence="3" id="KW-1185">Reference proteome</keyword>
<sequence>MNGHLFDGRRCLVALASPYTIQRMGENQMNKNQQMMAQSQLPALTQKNRGSSNFGRGGGGGGGGGNWERGDGTGNRGSMGNTRNRMGTVNGRGIMGNGGIVAPPPPVLHPGVMFGQGFATRWAAMGRMGPGFEGFPAAACDNAVFLKLIHGPHINGSGPSKACWFEARRDTMEIFDYRKNFSTVT</sequence>
<dbReference type="InterPro" id="IPR034772">
    <property type="entry name" value="CPSF6/7"/>
</dbReference>